<dbReference type="InterPro" id="IPR005556">
    <property type="entry name" value="SUN"/>
</dbReference>
<dbReference type="AlphaFoldDB" id="A0A8H4RG88"/>
<dbReference type="InterPro" id="IPR053088">
    <property type="entry name" value="Beta-glucosidase/SUN-like"/>
</dbReference>
<feature type="region of interest" description="Disordered" evidence="2">
    <location>
        <begin position="285"/>
        <end position="355"/>
    </location>
</feature>
<dbReference type="PANTHER" id="PTHR31654:SF0">
    <property type="entry name" value="SECRETED BETA-GLUCOSIDASE ADG3-RELATED"/>
    <property type="match status" value="1"/>
</dbReference>
<evidence type="ECO:0000256" key="1">
    <source>
        <dbReference type="ARBA" id="ARBA00010579"/>
    </source>
</evidence>
<dbReference type="OrthoDB" id="5554151at2759"/>
<organism evidence="3 4">
    <name type="scientific">Cudoniella acicularis</name>
    <dbReference type="NCBI Taxonomy" id="354080"/>
    <lineage>
        <taxon>Eukaryota</taxon>
        <taxon>Fungi</taxon>
        <taxon>Dikarya</taxon>
        <taxon>Ascomycota</taxon>
        <taxon>Pezizomycotina</taxon>
        <taxon>Leotiomycetes</taxon>
        <taxon>Helotiales</taxon>
        <taxon>Tricladiaceae</taxon>
        <taxon>Cudoniella</taxon>
    </lineage>
</organism>
<dbReference type="Proteomes" id="UP000566819">
    <property type="component" value="Unassembled WGS sequence"/>
</dbReference>
<name>A0A8H4RG88_9HELO</name>
<keyword evidence="4" id="KW-1185">Reference proteome</keyword>
<evidence type="ECO:0000313" key="4">
    <source>
        <dbReference type="Proteomes" id="UP000566819"/>
    </source>
</evidence>
<accession>A0A8H4RG88</accession>
<proteinExistence type="inferred from homology"/>
<evidence type="ECO:0000256" key="2">
    <source>
        <dbReference type="SAM" id="MobiDB-lite"/>
    </source>
</evidence>
<evidence type="ECO:0000313" key="3">
    <source>
        <dbReference type="EMBL" id="KAF4628116.1"/>
    </source>
</evidence>
<gene>
    <name evidence="3" type="ORF">G7Y89_g10031</name>
</gene>
<sequence length="476" mass="47376">MKLFDIQRAIGAAILLLSLPCDGKHVRGLSHLEVLGRRHAHKRLNASPRVEGIESGLKKRTTCAFPTNAGLVAVTPGSSNAGWAMSPDQTCQPGSYCPYACPSGQVMAQWDPSATSYTYPQSMNGGLYCDNNGQISKPFPNSPYCVAGTGSVGAQNNCGSTVSFCQTVLPGNEAMLIPTSVNSWTQLAVPGANTDGNGNTFAKIGWNPIWTGSNLAGTPPTFGIKIVCSGSGCNGTPCSIDPSVNGVGGVTSADQASGAGGANFCVVTIPEGSTANIVMFTAGNSGSSGSGSSAAGSSSKASPSSTPTSTSTTSASPTPTPTTSSKPPSSTSSSSSSTSTTPTPSSTLTSSSSLSQTSSALLTSTSSTAAQSTTFSSSIQSSSTSYWSPTSSLNTSSSASPTASNSPHILFENQTSSQTVAVLPSGTGGATGTGNLTGIGSSTPTAAKKSSAQGMFASSNSLLVSAAFALAAAYLL</sequence>
<comment type="similarity">
    <text evidence="1">Belongs to the SUN family.</text>
</comment>
<comment type="caution">
    <text evidence="3">The sequence shown here is derived from an EMBL/GenBank/DDBJ whole genome shotgun (WGS) entry which is preliminary data.</text>
</comment>
<dbReference type="Pfam" id="PF03856">
    <property type="entry name" value="SUN"/>
    <property type="match status" value="1"/>
</dbReference>
<protein>
    <submittedName>
        <fullName evidence="3">Uncharacterized protein</fullName>
    </submittedName>
</protein>
<dbReference type="PANTHER" id="PTHR31654">
    <property type="entry name" value="SECRETED BETA-GLUCOSIDASE ADG3-RELATED"/>
    <property type="match status" value="1"/>
</dbReference>
<reference evidence="3 4" key="1">
    <citation type="submission" date="2020-03" db="EMBL/GenBank/DDBJ databases">
        <title>Draft Genome Sequence of Cudoniella acicularis.</title>
        <authorList>
            <person name="Buettner E."/>
            <person name="Kellner H."/>
        </authorList>
    </citation>
    <scope>NUCLEOTIDE SEQUENCE [LARGE SCALE GENOMIC DNA]</scope>
    <source>
        <strain evidence="3 4">DSM 108380</strain>
    </source>
</reference>
<dbReference type="EMBL" id="JAAMPI010000858">
    <property type="protein sequence ID" value="KAF4628116.1"/>
    <property type="molecule type" value="Genomic_DNA"/>
</dbReference>